<proteinExistence type="predicted"/>
<dbReference type="PANTHER" id="PTHR47997">
    <property type="entry name" value="MYB DOMAIN PROTEIN 55"/>
    <property type="match status" value="1"/>
</dbReference>
<dbReference type="PROSITE" id="PS50090">
    <property type="entry name" value="MYB_LIKE"/>
    <property type="match status" value="2"/>
</dbReference>
<organism evidence="11 12">
    <name type="scientific">Colocasia esculenta</name>
    <name type="common">Wild taro</name>
    <name type="synonym">Arum esculentum</name>
    <dbReference type="NCBI Taxonomy" id="4460"/>
    <lineage>
        <taxon>Eukaryota</taxon>
        <taxon>Viridiplantae</taxon>
        <taxon>Streptophyta</taxon>
        <taxon>Embryophyta</taxon>
        <taxon>Tracheophyta</taxon>
        <taxon>Spermatophyta</taxon>
        <taxon>Magnoliopsida</taxon>
        <taxon>Liliopsida</taxon>
        <taxon>Araceae</taxon>
        <taxon>Aroideae</taxon>
        <taxon>Colocasieae</taxon>
        <taxon>Colocasia</taxon>
    </lineage>
</organism>
<evidence type="ECO:0000313" key="12">
    <source>
        <dbReference type="Proteomes" id="UP000652761"/>
    </source>
</evidence>
<dbReference type="SUPFAM" id="SSF46689">
    <property type="entry name" value="Homeodomain-like"/>
    <property type="match status" value="1"/>
</dbReference>
<reference evidence="11" key="1">
    <citation type="submission" date="2017-07" db="EMBL/GenBank/DDBJ databases">
        <title>Taro Niue Genome Assembly and Annotation.</title>
        <authorList>
            <person name="Atibalentja N."/>
            <person name="Keating K."/>
            <person name="Fields C.J."/>
        </authorList>
    </citation>
    <scope>NUCLEOTIDE SEQUENCE</scope>
    <source>
        <strain evidence="11">Niue_2</strain>
        <tissue evidence="11">Leaf</tissue>
    </source>
</reference>
<feature type="domain" description="Myb-like" evidence="9">
    <location>
        <begin position="63"/>
        <end position="113"/>
    </location>
</feature>
<dbReference type="GO" id="GO:0005634">
    <property type="term" value="C:nucleus"/>
    <property type="evidence" value="ECO:0007669"/>
    <property type="project" value="UniProtKB-SubCell"/>
</dbReference>
<comment type="caution">
    <text evidence="11">The sequence shown here is derived from an EMBL/GenBank/DDBJ whole genome shotgun (WGS) entry which is preliminary data.</text>
</comment>
<evidence type="ECO:0000256" key="5">
    <source>
        <dbReference type="ARBA" id="ARBA00023159"/>
    </source>
</evidence>
<keyword evidence="7" id="KW-0539">Nucleus</keyword>
<keyword evidence="2" id="KW-0677">Repeat</keyword>
<evidence type="ECO:0000313" key="11">
    <source>
        <dbReference type="EMBL" id="MQL98439.1"/>
    </source>
</evidence>
<keyword evidence="12" id="KW-1185">Reference proteome</keyword>
<dbReference type="SMART" id="SM00717">
    <property type="entry name" value="SANT"/>
    <property type="match status" value="2"/>
</dbReference>
<dbReference type="InterPro" id="IPR001005">
    <property type="entry name" value="SANT/Myb"/>
</dbReference>
<gene>
    <name evidence="11" type="ORF">Taro_031146</name>
</gene>
<evidence type="ECO:0000259" key="9">
    <source>
        <dbReference type="PROSITE" id="PS50090"/>
    </source>
</evidence>
<evidence type="ECO:0000256" key="4">
    <source>
        <dbReference type="ARBA" id="ARBA00023125"/>
    </source>
</evidence>
<dbReference type="PROSITE" id="PS51294">
    <property type="entry name" value="HTH_MYB"/>
    <property type="match status" value="2"/>
</dbReference>
<evidence type="ECO:0000256" key="6">
    <source>
        <dbReference type="ARBA" id="ARBA00023163"/>
    </source>
</evidence>
<keyword evidence="5" id="KW-0010">Activator</keyword>
<feature type="compositionally biased region" description="Polar residues" evidence="8">
    <location>
        <begin position="143"/>
        <end position="157"/>
    </location>
</feature>
<feature type="domain" description="HTH myb-type" evidence="10">
    <location>
        <begin position="63"/>
        <end position="117"/>
    </location>
</feature>
<dbReference type="GO" id="GO:0003677">
    <property type="term" value="F:DNA binding"/>
    <property type="evidence" value="ECO:0007669"/>
    <property type="project" value="UniProtKB-KW"/>
</dbReference>
<dbReference type="InterPro" id="IPR017930">
    <property type="entry name" value="Myb_dom"/>
</dbReference>
<evidence type="ECO:0000256" key="3">
    <source>
        <dbReference type="ARBA" id="ARBA00023015"/>
    </source>
</evidence>
<dbReference type="InterPro" id="IPR051953">
    <property type="entry name" value="Plant_SW-associated_TFs"/>
</dbReference>
<comment type="subcellular location">
    <subcellularLocation>
        <location evidence="1">Nucleus</location>
    </subcellularLocation>
</comment>
<feature type="domain" description="Myb-like" evidence="9">
    <location>
        <begin position="10"/>
        <end position="62"/>
    </location>
</feature>
<dbReference type="PANTHER" id="PTHR47997:SF11">
    <property type="entry name" value="TRANSCRIPTION FACTOR LAF1"/>
    <property type="match status" value="1"/>
</dbReference>
<dbReference type="AlphaFoldDB" id="A0A843W5I3"/>
<dbReference type="FunFam" id="1.10.10.60:FF:000077">
    <property type="entry name" value="MYB transcription factor"/>
    <property type="match status" value="1"/>
</dbReference>
<evidence type="ECO:0000256" key="8">
    <source>
        <dbReference type="SAM" id="MobiDB-lite"/>
    </source>
</evidence>
<dbReference type="GO" id="GO:0045893">
    <property type="term" value="P:positive regulation of DNA-templated transcription"/>
    <property type="evidence" value="ECO:0007669"/>
    <property type="project" value="UniProtKB-ARBA"/>
</dbReference>
<dbReference type="CDD" id="cd00167">
    <property type="entry name" value="SANT"/>
    <property type="match status" value="2"/>
</dbReference>
<name>A0A843W5I3_COLES</name>
<dbReference type="Gene3D" id="1.10.10.60">
    <property type="entry name" value="Homeodomain-like"/>
    <property type="match status" value="2"/>
</dbReference>
<evidence type="ECO:0000256" key="1">
    <source>
        <dbReference type="ARBA" id="ARBA00004123"/>
    </source>
</evidence>
<feature type="domain" description="HTH myb-type" evidence="10">
    <location>
        <begin position="10"/>
        <end position="62"/>
    </location>
</feature>
<dbReference type="InterPro" id="IPR009057">
    <property type="entry name" value="Homeodomain-like_sf"/>
</dbReference>
<dbReference type="EMBL" id="NMUH01002188">
    <property type="protein sequence ID" value="MQL98439.1"/>
    <property type="molecule type" value="Genomic_DNA"/>
</dbReference>
<keyword evidence="6" id="KW-0804">Transcription</keyword>
<dbReference type="Proteomes" id="UP000652761">
    <property type="component" value="Unassembled WGS sequence"/>
</dbReference>
<evidence type="ECO:0000256" key="7">
    <source>
        <dbReference type="ARBA" id="ARBA00023242"/>
    </source>
</evidence>
<evidence type="ECO:0000259" key="10">
    <source>
        <dbReference type="PROSITE" id="PS51294"/>
    </source>
</evidence>
<protein>
    <submittedName>
        <fullName evidence="11">Uncharacterized protein</fullName>
    </submittedName>
</protein>
<keyword evidence="3" id="KW-0805">Transcription regulation</keyword>
<evidence type="ECO:0000256" key="2">
    <source>
        <dbReference type="ARBA" id="ARBA00022737"/>
    </source>
</evidence>
<accession>A0A843W5I3</accession>
<keyword evidence="4" id="KW-0238">DNA-binding</keyword>
<dbReference type="Pfam" id="PF00249">
    <property type="entry name" value="Myb_DNA-binding"/>
    <property type="match status" value="2"/>
</dbReference>
<dbReference type="OrthoDB" id="2143914at2759"/>
<feature type="region of interest" description="Disordered" evidence="8">
    <location>
        <begin position="123"/>
        <end position="157"/>
    </location>
</feature>
<sequence length="295" mass="32138">MGCRASDKPKIKYRKGLWSPDEDQKLKDHVLNHGHGCWSVVAAQAGLQRNGKSCRLRWINYLRPGLKHGVFTQEEEETILYLHAILGNKWSQIASHLPGRTDNEVKNHWNSYLKKKAAAAGTVDSDKPAATPAHGASAPNKATKPSISPPEESNSRISSLEYCSEQMESSSVDSELLPRVVAQQIKNTSWSAPPQNPPPRVFFAEWLSMEQTNSLQNPACSDPTAPSFCCDPEAPNADGSSLQACAGATVGGFDLQGFGETSIFGELQSQFETVEQIPGGGFLDLLSMSEFCSNF</sequence>